<evidence type="ECO:0000256" key="6">
    <source>
        <dbReference type="ARBA" id="ARBA00022824"/>
    </source>
</evidence>
<feature type="transmembrane region" description="Helical" evidence="13">
    <location>
        <begin position="296"/>
        <end position="323"/>
    </location>
</feature>
<dbReference type="GO" id="GO:0005789">
    <property type="term" value="C:endoplasmic reticulum membrane"/>
    <property type="evidence" value="ECO:0007669"/>
    <property type="project" value="UniProtKB-SubCell"/>
</dbReference>
<dbReference type="Pfam" id="PF01080">
    <property type="entry name" value="Presenilin"/>
    <property type="match status" value="1"/>
</dbReference>
<feature type="transmembrane region" description="Helical" evidence="13">
    <location>
        <begin position="329"/>
        <end position="348"/>
    </location>
</feature>
<feature type="transmembrane region" description="Helical" evidence="13">
    <location>
        <begin position="44"/>
        <end position="65"/>
    </location>
</feature>
<keyword evidence="6" id="KW-0256">Endoplasmic reticulum</keyword>
<evidence type="ECO:0000256" key="11">
    <source>
        <dbReference type="ARBA" id="ARBA00053367"/>
    </source>
</evidence>
<evidence type="ECO:0000256" key="3">
    <source>
        <dbReference type="ARBA" id="ARBA00008604"/>
    </source>
</evidence>
<evidence type="ECO:0008006" key="15">
    <source>
        <dbReference type="Google" id="ProtNLM"/>
    </source>
</evidence>
<comment type="subunit">
    <text evidence="12">Homodimer. Component of the gamma-secretase complex, a complex composed of a presenilin homodimer, nicastrin, aph1 and pen2.</text>
</comment>
<keyword evidence="4 13" id="KW-0812">Transmembrane</keyword>
<dbReference type="AlphaFoldDB" id="A0A7S2F2R2"/>
<feature type="transmembrane region" description="Helical" evidence="13">
    <location>
        <begin position="72"/>
        <end position="95"/>
    </location>
</feature>
<evidence type="ECO:0000256" key="4">
    <source>
        <dbReference type="ARBA" id="ARBA00022692"/>
    </source>
</evidence>
<dbReference type="Gene3D" id="1.10.472.100">
    <property type="entry name" value="Presenilin"/>
    <property type="match status" value="1"/>
</dbReference>
<dbReference type="InterPro" id="IPR001108">
    <property type="entry name" value="Peptidase_A22A"/>
</dbReference>
<dbReference type="PANTHER" id="PTHR10202">
    <property type="entry name" value="PRESENILIN"/>
    <property type="match status" value="1"/>
</dbReference>
<evidence type="ECO:0000256" key="10">
    <source>
        <dbReference type="ARBA" id="ARBA00023136"/>
    </source>
</evidence>
<evidence type="ECO:0000256" key="2">
    <source>
        <dbReference type="ARBA" id="ARBA00004653"/>
    </source>
</evidence>
<evidence type="ECO:0000313" key="14">
    <source>
        <dbReference type="EMBL" id="CAD9368512.1"/>
    </source>
</evidence>
<dbReference type="PANTHER" id="PTHR10202:SF13">
    <property type="entry name" value="PRESENILIN HOMOLOG"/>
    <property type="match status" value="1"/>
</dbReference>
<comment type="subcellular location">
    <subcellularLocation>
        <location evidence="1">Endoplasmic reticulum membrane</location>
        <topology evidence="1">Multi-pass membrane protein</topology>
    </subcellularLocation>
    <subcellularLocation>
        <location evidence="2">Golgi apparatus membrane</location>
        <topology evidence="2">Multi-pass membrane protein</topology>
    </subcellularLocation>
</comment>
<reference evidence="14" key="1">
    <citation type="submission" date="2021-01" db="EMBL/GenBank/DDBJ databases">
        <authorList>
            <person name="Corre E."/>
            <person name="Pelletier E."/>
            <person name="Niang G."/>
            <person name="Scheremetjew M."/>
            <person name="Finn R."/>
            <person name="Kale V."/>
            <person name="Holt S."/>
            <person name="Cochrane G."/>
            <person name="Meng A."/>
            <person name="Brown T."/>
            <person name="Cohen L."/>
        </authorList>
    </citation>
    <scope>NUCLEOTIDE SEQUENCE</scope>
    <source>
        <strain evidence="14">CCMP1381</strain>
    </source>
</reference>
<evidence type="ECO:0000256" key="12">
    <source>
        <dbReference type="ARBA" id="ARBA00066080"/>
    </source>
</evidence>
<keyword evidence="9" id="KW-0333">Golgi apparatus</keyword>
<dbReference type="GO" id="GO:0000139">
    <property type="term" value="C:Golgi membrane"/>
    <property type="evidence" value="ECO:0007669"/>
    <property type="project" value="UniProtKB-SubCell"/>
</dbReference>
<evidence type="ECO:0000256" key="8">
    <source>
        <dbReference type="ARBA" id="ARBA00022989"/>
    </source>
</evidence>
<proteinExistence type="inferred from homology"/>
<keyword evidence="5" id="KW-0378">Hydrolase</keyword>
<accession>A0A7S2F2R2</accession>
<evidence type="ECO:0000256" key="13">
    <source>
        <dbReference type="SAM" id="Phobius"/>
    </source>
</evidence>
<keyword evidence="8 13" id="KW-1133">Transmembrane helix</keyword>
<dbReference type="InterPro" id="IPR042524">
    <property type="entry name" value="Presenilin_C"/>
</dbReference>
<dbReference type="SMART" id="SM00730">
    <property type="entry name" value="PSN"/>
    <property type="match status" value="1"/>
</dbReference>
<comment type="similarity">
    <text evidence="3">Belongs to the peptidase A22A family.</text>
</comment>
<dbReference type="InterPro" id="IPR006639">
    <property type="entry name" value="Preselin/SPP"/>
</dbReference>
<comment type="function">
    <text evidence="11">Probable catalytic subunit of the gamma-secretase complex, an endoprotease complex that catalyzes the intramembrane cleavage of integral membrane proteins such as Notch receptors. Requires the other members of the gamma-secretase complex to have a protease activity.</text>
</comment>
<dbReference type="EMBL" id="HBGS01000308">
    <property type="protein sequence ID" value="CAD9368512.1"/>
    <property type="molecule type" value="Transcribed_RNA"/>
</dbReference>
<keyword evidence="10 13" id="KW-0472">Membrane</keyword>
<evidence type="ECO:0000256" key="1">
    <source>
        <dbReference type="ARBA" id="ARBA00004477"/>
    </source>
</evidence>
<gene>
    <name evidence="14" type="ORF">DSPE1174_LOCUS157</name>
</gene>
<sequence>MLLASLAVVALQEETGEESLDAYTVYNVGDESGDTNTVKLGKSIVNALIIVCVLAAATFGIVCLYKYRCMKLLIGYMMLSSMMLLGLMGSLMLWTALELWQVPCDAITFYFIAYNFAVVGVISIFWKKGIPMQITQFYLVCTSVLMAWQLSHFEEWTGWCLLVALALYDLCAVLTPCGPLKALVTLMQEYNEPMPGLLYEAELPSEDNGTPTVIPPATSLNQSASSAQEMRSLGQQQRQDTAVVQGAGVENGTAPTSVHTPTEETEIQAFGEADRSIKLGLGDFVFYSVLVSKAALYDFATCAICFLVILSGLGATLVLLSVFQKALPALPISIGLGVSFFFLTRFLIVPFIEALAGTPIYV</sequence>
<evidence type="ECO:0000256" key="9">
    <source>
        <dbReference type="ARBA" id="ARBA00023034"/>
    </source>
</evidence>
<dbReference type="GO" id="GO:0016485">
    <property type="term" value="P:protein processing"/>
    <property type="evidence" value="ECO:0007669"/>
    <property type="project" value="InterPro"/>
</dbReference>
<keyword evidence="7" id="KW-0914">Notch signaling pathway</keyword>
<dbReference type="GO" id="GO:0042500">
    <property type="term" value="F:aspartic endopeptidase activity, intramembrane cleaving"/>
    <property type="evidence" value="ECO:0007669"/>
    <property type="project" value="InterPro"/>
</dbReference>
<feature type="transmembrane region" description="Helical" evidence="13">
    <location>
        <begin position="107"/>
        <end position="126"/>
    </location>
</feature>
<dbReference type="FunFam" id="1.10.472.100:FF:000003">
    <property type="entry name" value="Presenilin"/>
    <property type="match status" value="1"/>
</dbReference>
<dbReference type="GO" id="GO:0007219">
    <property type="term" value="P:Notch signaling pathway"/>
    <property type="evidence" value="ECO:0007669"/>
    <property type="project" value="UniProtKB-KW"/>
</dbReference>
<protein>
    <recommendedName>
        <fullName evidence="15">Presenilin</fullName>
    </recommendedName>
</protein>
<name>A0A7S2F2R2_9STRA</name>
<dbReference type="GO" id="GO:0070765">
    <property type="term" value="C:gamma-secretase complex"/>
    <property type="evidence" value="ECO:0007669"/>
    <property type="project" value="UniProtKB-ARBA"/>
</dbReference>
<evidence type="ECO:0000256" key="7">
    <source>
        <dbReference type="ARBA" id="ARBA00022976"/>
    </source>
</evidence>
<dbReference type="GO" id="GO:0006509">
    <property type="term" value="P:membrane protein ectodomain proteolysis"/>
    <property type="evidence" value="ECO:0007669"/>
    <property type="project" value="TreeGrafter"/>
</dbReference>
<dbReference type="GO" id="GO:0044351">
    <property type="term" value="P:macropinocytosis"/>
    <property type="evidence" value="ECO:0007669"/>
    <property type="project" value="UniProtKB-ARBA"/>
</dbReference>
<organism evidence="14">
    <name type="scientific">Octactis speculum</name>
    <dbReference type="NCBI Taxonomy" id="3111310"/>
    <lineage>
        <taxon>Eukaryota</taxon>
        <taxon>Sar</taxon>
        <taxon>Stramenopiles</taxon>
        <taxon>Ochrophyta</taxon>
        <taxon>Dictyochophyceae</taxon>
        <taxon>Dictyochales</taxon>
        <taxon>Dictyochaceae</taxon>
        <taxon>Octactis</taxon>
    </lineage>
</organism>
<evidence type="ECO:0000256" key="5">
    <source>
        <dbReference type="ARBA" id="ARBA00022801"/>
    </source>
</evidence>